<organism evidence="5 6">
    <name type="scientific">Bordetella ansorpii</name>
    <dbReference type="NCBI Taxonomy" id="288768"/>
    <lineage>
        <taxon>Bacteria</taxon>
        <taxon>Pseudomonadati</taxon>
        <taxon>Pseudomonadota</taxon>
        <taxon>Betaproteobacteria</taxon>
        <taxon>Burkholderiales</taxon>
        <taxon>Alcaligenaceae</taxon>
        <taxon>Bordetella</taxon>
    </lineage>
</organism>
<dbReference type="GO" id="GO:0003886">
    <property type="term" value="F:DNA (cytosine-5-)-methyltransferase activity"/>
    <property type="evidence" value="ECO:0007669"/>
    <property type="project" value="UniProtKB-EC"/>
</dbReference>
<dbReference type="GO" id="GO:0009307">
    <property type="term" value="P:DNA restriction-modification system"/>
    <property type="evidence" value="ECO:0007669"/>
    <property type="project" value="UniProtKB-KW"/>
</dbReference>
<dbReference type="InterPro" id="IPR029063">
    <property type="entry name" value="SAM-dependent_MTases_sf"/>
</dbReference>
<sequence length="249" mass="26380">MAAGPKHDIRTETFMVQSIAGDIAHTLDTANNGKGSSEDGTGKGVPIIAFTAQGSGADATLDRSPTLRAGGHRNSHANAGVVPAIAFAQNNRGEVRFESGHGQVACTVLSSGKPGYGVPMVACVALRGRQQGLAAELGGDVAAALRTSGGGADKLHVLAPDFEAYFRYDWNDPGPGDWSHWRVRRLMPVECERLQGMPDDYTLIPYRGKPAADAPRYKAIGNSMAVPCMAWLGQRLVQRLHKTDATDSD</sequence>
<proteinExistence type="predicted"/>
<name>A0A157S753_9BORD</name>
<evidence type="ECO:0000256" key="3">
    <source>
        <dbReference type="ARBA" id="ARBA00022747"/>
    </source>
</evidence>
<dbReference type="InterPro" id="IPR001525">
    <property type="entry name" value="C5_MeTfrase"/>
</dbReference>
<dbReference type="Pfam" id="PF00145">
    <property type="entry name" value="DNA_methylase"/>
    <property type="match status" value="1"/>
</dbReference>
<keyword evidence="3" id="KW-0680">Restriction system</keyword>
<dbReference type="STRING" id="288768.SAMEA3906486_00764"/>
<gene>
    <name evidence="5" type="primary">hpaIIM</name>
    <name evidence="5" type="ORF">SAMEA3906486_00764</name>
</gene>
<dbReference type="SUPFAM" id="SSF53335">
    <property type="entry name" value="S-adenosyl-L-methionine-dependent methyltransferases"/>
    <property type="match status" value="1"/>
</dbReference>
<evidence type="ECO:0000313" key="5">
    <source>
        <dbReference type="EMBL" id="SAI66073.1"/>
    </source>
</evidence>
<dbReference type="Gene3D" id="3.90.120.10">
    <property type="entry name" value="DNA Methylase, subunit A, domain 2"/>
    <property type="match status" value="1"/>
</dbReference>
<reference evidence="5 6" key="1">
    <citation type="submission" date="2016-04" db="EMBL/GenBank/DDBJ databases">
        <authorList>
            <consortium name="Pathogen Informatics"/>
        </authorList>
    </citation>
    <scope>NUCLEOTIDE SEQUENCE [LARGE SCALE GENOMIC DNA]</scope>
    <source>
        <strain evidence="5 6">H050680373</strain>
    </source>
</reference>
<comment type="catalytic activity">
    <reaction evidence="4">
        <text>a 2'-deoxycytidine in DNA + S-adenosyl-L-methionine = a 5-methyl-2'-deoxycytidine in DNA + S-adenosyl-L-homocysteine + H(+)</text>
        <dbReference type="Rhea" id="RHEA:13681"/>
        <dbReference type="Rhea" id="RHEA-COMP:11369"/>
        <dbReference type="Rhea" id="RHEA-COMP:11370"/>
        <dbReference type="ChEBI" id="CHEBI:15378"/>
        <dbReference type="ChEBI" id="CHEBI:57856"/>
        <dbReference type="ChEBI" id="CHEBI:59789"/>
        <dbReference type="ChEBI" id="CHEBI:85452"/>
        <dbReference type="ChEBI" id="CHEBI:85454"/>
        <dbReference type="EC" id="2.1.1.37"/>
    </reaction>
</comment>
<keyword evidence="6" id="KW-1185">Reference proteome</keyword>
<evidence type="ECO:0000313" key="6">
    <source>
        <dbReference type="Proteomes" id="UP000076848"/>
    </source>
</evidence>
<keyword evidence="2 5" id="KW-0808">Transferase</keyword>
<dbReference type="Proteomes" id="UP000076848">
    <property type="component" value="Unassembled WGS sequence"/>
</dbReference>
<accession>A0A157S753</accession>
<dbReference type="EC" id="2.1.1.37" evidence="5"/>
<dbReference type="EMBL" id="FKIF01000002">
    <property type="protein sequence ID" value="SAI66073.1"/>
    <property type="molecule type" value="Genomic_DNA"/>
</dbReference>
<evidence type="ECO:0000256" key="1">
    <source>
        <dbReference type="ARBA" id="ARBA00022603"/>
    </source>
</evidence>
<protein>
    <submittedName>
        <fullName evidence="5">DNA-cytosine methyltransferase</fullName>
        <ecNumber evidence="5">2.1.1.37</ecNumber>
    </submittedName>
</protein>
<evidence type="ECO:0000256" key="2">
    <source>
        <dbReference type="ARBA" id="ARBA00022679"/>
    </source>
</evidence>
<dbReference type="AlphaFoldDB" id="A0A157S753"/>
<keyword evidence="1 5" id="KW-0489">Methyltransferase</keyword>
<evidence type="ECO:0000256" key="4">
    <source>
        <dbReference type="ARBA" id="ARBA00047422"/>
    </source>
</evidence>
<dbReference type="GO" id="GO:0032259">
    <property type="term" value="P:methylation"/>
    <property type="evidence" value="ECO:0007669"/>
    <property type="project" value="UniProtKB-KW"/>
</dbReference>